<evidence type="ECO:0000313" key="1">
    <source>
        <dbReference type="EMBL" id="EMF13317.1"/>
    </source>
</evidence>
<dbReference type="GeneID" id="27902201"/>
<sequence>MHHIIARYALLIDISAEYSRHREAGQREVQPWAQSEWPRLRYNNNEKVSPILTTQSTARPGGKLHVEYGTFVSLENSFDQDYALTLRRLQGSAVGNPLFRDPFGARASSGGRLVALCWLK</sequence>
<name>M3B0K4_SPHMS</name>
<dbReference type="EMBL" id="KB456263">
    <property type="protein sequence ID" value="EMF13317.1"/>
    <property type="molecule type" value="Genomic_DNA"/>
</dbReference>
<evidence type="ECO:0000313" key="2">
    <source>
        <dbReference type="Proteomes" id="UP000016931"/>
    </source>
</evidence>
<accession>M3B0K4</accession>
<protein>
    <submittedName>
        <fullName evidence="1">Uncharacterized protein</fullName>
    </submittedName>
</protein>
<dbReference type="HOGENOM" id="CLU_2051113_0_0_1"/>
<reference evidence="1 2" key="1">
    <citation type="journal article" date="2012" name="PLoS Pathog.">
        <title>Diverse lifestyles and strategies of plant pathogenesis encoded in the genomes of eighteen Dothideomycetes fungi.</title>
        <authorList>
            <person name="Ohm R.A."/>
            <person name="Feau N."/>
            <person name="Henrissat B."/>
            <person name="Schoch C.L."/>
            <person name="Horwitz B.A."/>
            <person name="Barry K.W."/>
            <person name="Condon B.J."/>
            <person name="Copeland A.C."/>
            <person name="Dhillon B."/>
            <person name="Glaser F."/>
            <person name="Hesse C.N."/>
            <person name="Kosti I."/>
            <person name="LaButti K."/>
            <person name="Lindquist E.A."/>
            <person name="Lucas S."/>
            <person name="Salamov A.A."/>
            <person name="Bradshaw R.E."/>
            <person name="Ciuffetti L."/>
            <person name="Hamelin R.C."/>
            <person name="Kema G.H.J."/>
            <person name="Lawrence C."/>
            <person name="Scott J.A."/>
            <person name="Spatafora J.W."/>
            <person name="Turgeon B.G."/>
            <person name="de Wit P.J.G.M."/>
            <person name="Zhong S."/>
            <person name="Goodwin S.B."/>
            <person name="Grigoriev I.V."/>
        </authorList>
    </citation>
    <scope>NUCLEOTIDE SEQUENCE [LARGE SCALE GENOMIC DNA]</scope>
    <source>
        <strain evidence="1 2">SO2202</strain>
    </source>
</reference>
<dbReference type="AlphaFoldDB" id="M3B0K4"/>
<proteinExistence type="predicted"/>
<dbReference type="RefSeq" id="XP_016761438.1">
    <property type="nucleotide sequence ID" value="XM_016905064.1"/>
</dbReference>
<gene>
    <name evidence="1" type="ORF">SEPMUDRAFT_148661</name>
</gene>
<dbReference type="Proteomes" id="UP000016931">
    <property type="component" value="Unassembled WGS sequence"/>
</dbReference>
<keyword evidence="2" id="KW-1185">Reference proteome</keyword>
<organism evidence="1 2">
    <name type="scientific">Sphaerulina musiva (strain SO2202)</name>
    <name type="common">Poplar stem canker fungus</name>
    <name type="synonym">Septoria musiva</name>
    <dbReference type="NCBI Taxonomy" id="692275"/>
    <lineage>
        <taxon>Eukaryota</taxon>
        <taxon>Fungi</taxon>
        <taxon>Dikarya</taxon>
        <taxon>Ascomycota</taxon>
        <taxon>Pezizomycotina</taxon>
        <taxon>Dothideomycetes</taxon>
        <taxon>Dothideomycetidae</taxon>
        <taxon>Mycosphaerellales</taxon>
        <taxon>Mycosphaerellaceae</taxon>
        <taxon>Sphaerulina</taxon>
    </lineage>
</organism>